<proteinExistence type="predicted"/>
<feature type="compositionally biased region" description="Gly residues" evidence="2">
    <location>
        <begin position="806"/>
        <end position="817"/>
    </location>
</feature>
<feature type="compositionally biased region" description="Acidic residues" evidence="2">
    <location>
        <begin position="790"/>
        <end position="805"/>
    </location>
</feature>
<gene>
    <name evidence="4" type="ORF">CKAH01_02299</name>
</gene>
<dbReference type="InterPro" id="IPR001138">
    <property type="entry name" value="Zn2Cys6_DnaBD"/>
</dbReference>
<dbReference type="Pfam" id="PF11951">
    <property type="entry name" value="Fungal_trans_2"/>
    <property type="match status" value="1"/>
</dbReference>
<dbReference type="SMART" id="SM00066">
    <property type="entry name" value="GAL4"/>
    <property type="match status" value="1"/>
</dbReference>
<dbReference type="GO" id="GO:0008270">
    <property type="term" value="F:zinc ion binding"/>
    <property type="evidence" value="ECO:0007669"/>
    <property type="project" value="InterPro"/>
</dbReference>
<evidence type="ECO:0000313" key="5">
    <source>
        <dbReference type="Proteomes" id="UP001281614"/>
    </source>
</evidence>
<evidence type="ECO:0000313" key="4">
    <source>
        <dbReference type="EMBL" id="KAK2730471.1"/>
    </source>
</evidence>
<organism evidence="4 5">
    <name type="scientific">Colletotrichum kahawae</name>
    <name type="common">Coffee berry disease fungus</name>
    <dbReference type="NCBI Taxonomy" id="34407"/>
    <lineage>
        <taxon>Eukaryota</taxon>
        <taxon>Fungi</taxon>
        <taxon>Dikarya</taxon>
        <taxon>Ascomycota</taxon>
        <taxon>Pezizomycotina</taxon>
        <taxon>Sordariomycetes</taxon>
        <taxon>Hypocreomycetidae</taxon>
        <taxon>Glomerellales</taxon>
        <taxon>Glomerellaceae</taxon>
        <taxon>Colletotrichum</taxon>
        <taxon>Colletotrichum gloeosporioides species complex</taxon>
    </lineage>
</organism>
<feature type="compositionally biased region" description="Basic and acidic residues" evidence="2">
    <location>
        <begin position="157"/>
        <end position="167"/>
    </location>
</feature>
<dbReference type="PANTHER" id="PTHR37540">
    <property type="entry name" value="TRANSCRIPTION FACTOR (ACR-2), PUTATIVE-RELATED-RELATED"/>
    <property type="match status" value="1"/>
</dbReference>
<feature type="region of interest" description="Disordered" evidence="2">
    <location>
        <begin position="138"/>
        <end position="172"/>
    </location>
</feature>
<dbReference type="PROSITE" id="PS00463">
    <property type="entry name" value="ZN2_CY6_FUNGAL_1"/>
    <property type="match status" value="1"/>
</dbReference>
<keyword evidence="5" id="KW-1185">Reference proteome</keyword>
<dbReference type="Gene3D" id="4.10.240.10">
    <property type="entry name" value="Zn(2)-C6 fungal-type DNA-binding domain"/>
    <property type="match status" value="1"/>
</dbReference>
<feature type="region of interest" description="Disordered" evidence="2">
    <location>
        <begin position="569"/>
        <end position="676"/>
    </location>
</feature>
<name>A0AAE0CYP5_COLKA</name>
<feature type="region of interest" description="Disordered" evidence="2">
    <location>
        <begin position="88"/>
        <end position="125"/>
    </location>
</feature>
<evidence type="ECO:0000256" key="2">
    <source>
        <dbReference type="SAM" id="MobiDB-lite"/>
    </source>
</evidence>
<dbReference type="Proteomes" id="UP001281614">
    <property type="component" value="Unassembled WGS sequence"/>
</dbReference>
<sequence length="824" mass="89429">MEAVPQGGTGTDPTWLKGNRRIQIMSEGLQHRHLRASRNMRAERTTTSCGECRRRKQKCDQQQPCGNCQRRFPQPVCEYRLGNRIPGTSTFPTPTRVGGRGATRDLPGGESPLPYEPQSSGTPAQIESRWPAAAIPAALSSSDTTPTSSSFSPGSIRRPDIKSEPQEYARPTLSTRLQLISGDTDYALDVDPSQASQQVLTFRRAFPDYVLGAENDGRKDEWTAEDEVIPVVWARSAQPKIQRSIGDMEDQFGHLPVAQTPLNKKLLRIYFDVLSRFKASLTGDPDPSNPFIKHYAPFCIQEPLVVQTIMYASACYIHETGHLPRTALMASKGRAIHMLNQRIGSGRNSAAANNADNVGETSGTNDAAIASVIQLAAAEWYWGDNNEDVQHHFRGLRDMIRLRGGFDRLGMNGILAKNAICHDVSIALAHENSPLLLLHSQEDCSSGGGGGGPRTPWTADYAFADPIKDVPLRMTHSAPFVCSLSSVGTLPSYAECSQSLGIHRATASILDNVRFLFRAVEAAYVATNDTTDPSTETATTTTTTKTRAPTKAASRKVQLMGRYIHEHIQSLHPTIPGHRQPSPEVSTRGNSPGFNYYAGADGGSTRSGSISSIGTAAGPSSGGPGRSPPEPGYDSTTTPEWASAPDASDSPTSPKSTAAAPSHHHHHHRQQQQQQNSDYMYQAIRATAIVYSRAIMNRTPLSVACTQPEFLQIWATVWRVPLSAWNSSVGTFHWIMLAIAPACHTTPHGRFVKNMLMVSTLSLGVDNWAVAMGAAKAGLKLQHWLKGQDAETESEEGAEEEDGEGLGDGGGRGGGRWRSGREER</sequence>
<accession>A0AAE0CYP5</accession>
<protein>
    <recommendedName>
        <fullName evidence="3">Zn(2)-C6 fungal-type domain-containing protein</fullName>
    </recommendedName>
</protein>
<dbReference type="PROSITE" id="PS50048">
    <property type="entry name" value="ZN2_CY6_FUNGAL_2"/>
    <property type="match status" value="1"/>
</dbReference>
<dbReference type="AlphaFoldDB" id="A0AAE0CYP5"/>
<feature type="region of interest" description="Disordered" evidence="2">
    <location>
        <begin position="530"/>
        <end position="553"/>
    </location>
</feature>
<dbReference type="GO" id="GO:0000981">
    <property type="term" value="F:DNA-binding transcription factor activity, RNA polymerase II-specific"/>
    <property type="evidence" value="ECO:0007669"/>
    <property type="project" value="InterPro"/>
</dbReference>
<feature type="compositionally biased region" description="Low complexity" evidence="2">
    <location>
        <begin position="138"/>
        <end position="155"/>
    </location>
</feature>
<dbReference type="InterPro" id="IPR036864">
    <property type="entry name" value="Zn2-C6_fun-type_DNA-bd_sf"/>
</dbReference>
<evidence type="ECO:0000259" key="3">
    <source>
        <dbReference type="PROSITE" id="PS50048"/>
    </source>
</evidence>
<dbReference type="SUPFAM" id="SSF57701">
    <property type="entry name" value="Zn2/Cys6 DNA-binding domain"/>
    <property type="match status" value="1"/>
</dbReference>
<feature type="compositionally biased region" description="Low complexity" evidence="2">
    <location>
        <begin position="642"/>
        <end position="661"/>
    </location>
</feature>
<dbReference type="Pfam" id="PF00172">
    <property type="entry name" value="Zn_clus"/>
    <property type="match status" value="1"/>
</dbReference>
<reference evidence="4" key="1">
    <citation type="submission" date="2023-02" db="EMBL/GenBank/DDBJ databases">
        <title>Colletotrichum kahawae CIFC_Que2 genome sequencing and assembly.</title>
        <authorList>
            <person name="Baroncelli R."/>
        </authorList>
    </citation>
    <scope>NUCLEOTIDE SEQUENCE</scope>
    <source>
        <strain evidence="4">CIFC_Que2</strain>
    </source>
</reference>
<feature type="compositionally biased region" description="Low complexity" evidence="2">
    <location>
        <begin position="603"/>
        <end position="619"/>
    </location>
</feature>
<feature type="domain" description="Zn(2)-C6 fungal-type" evidence="3">
    <location>
        <begin position="48"/>
        <end position="79"/>
    </location>
</feature>
<feature type="compositionally biased region" description="Low complexity" evidence="2">
    <location>
        <begin position="530"/>
        <end position="552"/>
    </location>
</feature>
<comment type="caution">
    <text evidence="4">The sequence shown here is derived from an EMBL/GenBank/DDBJ whole genome shotgun (WGS) entry which is preliminary data.</text>
</comment>
<dbReference type="PANTHER" id="PTHR37540:SF9">
    <property type="entry name" value="ZN(2)-C6 FUNGAL-TYPE DOMAIN-CONTAINING PROTEIN"/>
    <property type="match status" value="1"/>
</dbReference>
<dbReference type="InterPro" id="IPR021858">
    <property type="entry name" value="Fun_TF"/>
</dbReference>
<keyword evidence="1" id="KW-0539">Nucleus</keyword>
<dbReference type="EMBL" id="VYYT01000665">
    <property type="protein sequence ID" value="KAK2730471.1"/>
    <property type="molecule type" value="Genomic_DNA"/>
</dbReference>
<dbReference type="CDD" id="cd00067">
    <property type="entry name" value="GAL4"/>
    <property type="match status" value="1"/>
</dbReference>
<feature type="compositionally biased region" description="Polar residues" evidence="2">
    <location>
        <begin position="583"/>
        <end position="593"/>
    </location>
</feature>
<evidence type="ECO:0000256" key="1">
    <source>
        <dbReference type="ARBA" id="ARBA00023242"/>
    </source>
</evidence>
<feature type="region of interest" description="Disordered" evidence="2">
    <location>
        <begin position="786"/>
        <end position="824"/>
    </location>
</feature>